<dbReference type="Gene3D" id="1.10.1740.10">
    <property type="match status" value="1"/>
</dbReference>
<sequence length="167" mass="18786">MSAMEAIITTHGAGLLAYATRLCRGDFHLAEDAVQETWIRAWRHVDRLTESQGSVRGWLMRVVHNVIVDQYRSRAARPTEIEMPEADPTRDDEHCDEVLNRVVMDKVLEDLPTPHRETVVEVYFADRTAAAAADVLDVPVGTVKSRVHNALRMLRASMPDETLLEAA</sequence>
<dbReference type="PANTHER" id="PTHR43133">
    <property type="entry name" value="RNA POLYMERASE ECF-TYPE SIGMA FACTO"/>
    <property type="match status" value="1"/>
</dbReference>
<dbReference type="InterPro" id="IPR007630">
    <property type="entry name" value="RNA_pol_sigma70_r4"/>
</dbReference>
<reference evidence="9" key="1">
    <citation type="journal article" date="2019" name="Int. J. Syst. Evol. Microbiol.">
        <title>The Global Catalogue of Microorganisms (GCM) 10K type strain sequencing project: providing services to taxonomists for standard genome sequencing and annotation.</title>
        <authorList>
            <consortium name="The Broad Institute Genomics Platform"/>
            <consortium name="The Broad Institute Genome Sequencing Center for Infectious Disease"/>
            <person name="Wu L."/>
            <person name="Ma J."/>
        </authorList>
    </citation>
    <scope>NUCLEOTIDE SEQUENCE [LARGE SCALE GENOMIC DNA]</scope>
    <source>
        <strain evidence="9">JCM 17494</strain>
    </source>
</reference>
<evidence type="ECO:0000313" key="9">
    <source>
        <dbReference type="Proteomes" id="UP001500711"/>
    </source>
</evidence>
<dbReference type="NCBIfam" id="TIGR02937">
    <property type="entry name" value="sigma70-ECF"/>
    <property type="match status" value="1"/>
</dbReference>
<accession>A0ABP7C4T1</accession>
<evidence type="ECO:0000256" key="1">
    <source>
        <dbReference type="ARBA" id="ARBA00010641"/>
    </source>
</evidence>
<feature type="domain" description="RNA polymerase sigma-70 region 2" evidence="6">
    <location>
        <begin position="8"/>
        <end position="75"/>
    </location>
</feature>
<dbReference type="RefSeq" id="WP_346135491.1">
    <property type="nucleotide sequence ID" value="NZ_BAABBE010000032.1"/>
</dbReference>
<evidence type="ECO:0000256" key="4">
    <source>
        <dbReference type="ARBA" id="ARBA00023125"/>
    </source>
</evidence>
<keyword evidence="3" id="KW-0731">Sigma factor</keyword>
<evidence type="ECO:0000256" key="3">
    <source>
        <dbReference type="ARBA" id="ARBA00023082"/>
    </source>
</evidence>
<comment type="similarity">
    <text evidence="1">Belongs to the sigma-70 factor family. ECF subfamily.</text>
</comment>
<keyword evidence="2" id="KW-0805">Transcription regulation</keyword>
<dbReference type="EMBL" id="BAABBE010000032">
    <property type="protein sequence ID" value="GAA3677658.1"/>
    <property type="molecule type" value="Genomic_DNA"/>
</dbReference>
<keyword evidence="4" id="KW-0238">DNA-binding</keyword>
<name>A0ABP7C4T1_9PSEU</name>
<dbReference type="InterPro" id="IPR036388">
    <property type="entry name" value="WH-like_DNA-bd_sf"/>
</dbReference>
<gene>
    <name evidence="8" type="ORF">GCM10022267_75610</name>
</gene>
<evidence type="ECO:0000256" key="2">
    <source>
        <dbReference type="ARBA" id="ARBA00023015"/>
    </source>
</evidence>
<dbReference type="Gene3D" id="1.10.10.10">
    <property type="entry name" value="Winged helix-like DNA-binding domain superfamily/Winged helix DNA-binding domain"/>
    <property type="match status" value="1"/>
</dbReference>
<evidence type="ECO:0000256" key="5">
    <source>
        <dbReference type="ARBA" id="ARBA00023163"/>
    </source>
</evidence>
<dbReference type="InterPro" id="IPR013324">
    <property type="entry name" value="RNA_pol_sigma_r3/r4-like"/>
</dbReference>
<dbReference type="InterPro" id="IPR007627">
    <property type="entry name" value="RNA_pol_sigma70_r2"/>
</dbReference>
<dbReference type="InterPro" id="IPR013325">
    <property type="entry name" value="RNA_pol_sigma_r2"/>
</dbReference>
<dbReference type="InterPro" id="IPR014284">
    <property type="entry name" value="RNA_pol_sigma-70_dom"/>
</dbReference>
<evidence type="ECO:0000259" key="6">
    <source>
        <dbReference type="Pfam" id="PF04542"/>
    </source>
</evidence>
<keyword evidence="9" id="KW-1185">Reference proteome</keyword>
<protein>
    <submittedName>
        <fullName evidence="8">Sigma-70 family RNA polymerase sigma factor</fullName>
    </submittedName>
</protein>
<dbReference type="SUPFAM" id="SSF88946">
    <property type="entry name" value="Sigma2 domain of RNA polymerase sigma factors"/>
    <property type="match status" value="1"/>
</dbReference>
<proteinExistence type="inferred from homology"/>
<dbReference type="Pfam" id="PF04542">
    <property type="entry name" value="Sigma70_r2"/>
    <property type="match status" value="1"/>
</dbReference>
<keyword evidence="5" id="KW-0804">Transcription</keyword>
<dbReference type="Pfam" id="PF04545">
    <property type="entry name" value="Sigma70_r4"/>
    <property type="match status" value="1"/>
</dbReference>
<dbReference type="PANTHER" id="PTHR43133:SF52">
    <property type="entry name" value="ECF RNA POLYMERASE SIGMA FACTOR SIGL"/>
    <property type="match status" value="1"/>
</dbReference>
<evidence type="ECO:0000259" key="7">
    <source>
        <dbReference type="Pfam" id="PF04545"/>
    </source>
</evidence>
<dbReference type="Proteomes" id="UP001500711">
    <property type="component" value="Unassembled WGS sequence"/>
</dbReference>
<dbReference type="InterPro" id="IPR039425">
    <property type="entry name" value="RNA_pol_sigma-70-like"/>
</dbReference>
<evidence type="ECO:0000313" key="8">
    <source>
        <dbReference type="EMBL" id="GAA3677658.1"/>
    </source>
</evidence>
<organism evidence="8 9">
    <name type="scientific">Lentzea roselyniae</name>
    <dbReference type="NCBI Taxonomy" id="531940"/>
    <lineage>
        <taxon>Bacteria</taxon>
        <taxon>Bacillati</taxon>
        <taxon>Actinomycetota</taxon>
        <taxon>Actinomycetes</taxon>
        <taxon>Pseudonocardiales</taxon>
        <taxon>Pseudonocardiaceae</taxon>
        <taxon>Lentzea</taxon>
    </lineage>
</organism>
<dbReference type="SUPFAM" id="SSF88659">
    <property type="entry name" value="Sigma3 and sigma4 domains of RNA polymerase sigma factors"/>
    <property type="match status" value="1"/>
</dbReference>
<comment type="caution">
    <text evidence="8">The sequence shown here is derived from an EMBL/GenBank/DDBJ whole genome shotgun (WGS) entry which is preliminary data.</text>
</comment>
<feature type="domain" description="RNA polymerase sigma-70 region 4" evidence="7">
    <location>
        <begin position="107"/>
        <end position="156"/>
    </location>
</feature>